<evidence type="ECO:0000313" key="2">
    <source>
        <dbReference type="EMBL" id="GAA0142608.1"/>
    </source>
</evidence>
<dbReference type="EMBL" id="BAABME010000416">
    <property type="protein sequence ID" value="GAA0142608.1"/>
    <property type="molecule type" value="Genomic_DNA"/>
</dbReference>
<protein>
    <submittedName>
        <fullName evidence="2">Uncharacterized protein</fullName>
    </submittedName>
</protein>
<keyword evidence="3" id="KW-1185">Reference proteome</keyword>
<sequence length="121" mass="13584">MFVNTGSSANIIYLSAFDKLHLRRTIIEPMRTPLTKFTGHSVYPLAVATLWFPTAGGIGEMSGDKKWASMCYQASVPPLNPGTTNQESRHKRRGTSEVNTMTNKKEDNSQRKRMFEKSNST</sequence>
<accession>A0AAV3NXX3</accession>
<organism evidence="2 3">
    <name type="scientific">Lithospermum erythrorhizon</name>
    <name type="common">Purple gromwell</name>
    <name type="synonym">Lithospermum officinale var. erythrorhizon</name>
    <dbReference type="NCBI Taxonomy" id="34254"/>
    <lineage>
        <taxon>Eukaryota</taxon>
        <taxon>Viridiplantae</taxon>
        <taxon>Streptophyta</taxon>
        <taxon>Embryophyta</taxon>
        <taxon>Tracheophyta</taxon>
        <taxon>Spermatophyta</taxon>
        <taxon>Magnoliopsida</taxon>
        <taxon>eudicotyledons</taxon>
        <taxon>Gunneridae</taxon>
        <taxon>Pentapetalae</taxon>
        <taxon>asterids</taxon>
        <taxon>lamiids</taxon>
        <taxon>Boraginales</taxon>
        <taxon>Boraginaceae</taxon>
        <taxon>Boraginoideae</taxon>
        <taxon>Lithospermeae</taxon>
        <taxon>Lithospermum</taxon>
    </lineage>
</organism>
<proteinExistence type="predicted"/>
<name>A0AAV3NXX3_LITER</name>
<dbReference type="Proteomes" id="UP001454036">
    <property type="component" value="Unassembled WGS sequence"/>
</dbReference>
<reference evidence="2 3" key="1">
    <citation type="submission" date="2024-01" db="EMBL/GenBank/DDBJ databases">
        <title>The complete chloroplast genome sequence of Lithospermum erythrorhizon: insights into the phylogenetic relationship among Boraginaceae species and the maternal lineages of purple gromwells.</title>
        <authorList>
            <person name="Okada T."/>
            <person name="Watanabe K."/>
        </authorList>
    </citation>
    <scope>NUCLEOTIDE SEQUENCE [LARGE SCALE GENOMIC DNA]</scope>
</reference>
<gene>
    <name evidence="2" type="ORF">LIER_03466</name>
</gene>
<feature type="compositionally biased region" description="Basic and acidic residues" evidence="1">
    <location>
        <begin position="103"/>
        <end position="121"/>
    </location>
</feature>
<evidence type="ECO:0000256" key="1">
    <source>
        <dbReference type="SAM" id="MobiDB-lite"/>
    </source>
</evidence>
<comment type="caution">
    <text evidence="2">The sequence shown here is derived from an EMBL/GenBank/DDBJ whole genome shotgun (WGS) entry which is preliminary data.</text>
</comment>
<evidence type="ECO:0000313" key="3">
    <source>
        <dbReference type="Proteomes" id="UP001454036"/>
    </source>
</evidence>
<dbReference type="AlphaFoldDB" id="A0AAV3NXX3"/>
<feature type="region of interest" description="Disordered" evidence="1">
    <location>
        <begin position="78"/>
        <end position="121"/>
    </location>
</feature>